<feature type="compositionally biased region" description="Basic and acidic residues" evidence="1">
    <location>
        <begin position="70"/>
        <end position="84"/>
    </location>
</feature>
<dbReference type="GO" id="GO:0007165">
    <property type="term" value="P:signal transduction"/>
    <property type="evidence" value="ECO:0007669"/>
    <property type="project" value="InterPro"/>
</dbReference>
<dbReference type="PROSITE" id="PS50104">
    <property type="entry name" value="TIR"/>
    <property type="match status" value="1"/>
</dbReference>
<dbReference type="InterPro" id="IPR000157">
    <property type="entry name" value="TIR_dom"/>
</dbReference>
<evidence type="ECO:0000313" key="3">
    <source>
        <dbReference type="EMBL" id="QFT25773.1"/>
    </source>
</evidence>
<name>A0A5P9CIN7_9VIBR</name>
<proteinExistence type="predicted"/>
<protein>
    <submittedName>
        <fullName evidence="3">TIR domain protein</fullName>
    </submittedName>
</protein>
<dbReference type="SUPFAM" id="SSF52200">
    <property type="entry name" value="Toll/Interleukin receptor TIR domain"/>
    <property type="match status" value="1"/>
</dbReference>
<feature type="region of interest" description="Disordered" evidence="1">
    <location>
        <begin position="65"/>
        <end position="91"/>
    </location>
</feature>
<dbReference type="Gene3D" id="3.40.50.10140">
    <property type="entry name" value="Toll/interleukin-1 receptor homology (TIR) domain"/>
    <property type="match status" value="1"/>
</dbReference>
<feature type="domain" description="TIR" evidence="2">
    <location>
        <begin position="133"/>
        <end position="269"/>
    </location>
</feature>
<organism evidence="3 4">
    <name type="scientific">Vibrio aquimaris</name>
    <dbReference type="NCBI Taxonomy" id="2587862"/>
    <lineage>
        <taxon>Bacteria</taxon>
        <taxon>Pseudomonadati</taxon>
        <taxon>Pseudomonadota</taxon>
        <taxon>Gammaproteobacteria</taxon>
        <taxon>Vibrionales</taxon>
        <taxon>Vibrionaceae</taxon>
        <taxon>Vibrio</taxon>
    </lineage>
</organism>
<dbReference type="KEGG" id="vaq:FIV01_04970"/>
<dbReference type="OrthoDB" id="7055795at2"/>
<accession>A0A5P9CIN7</accession>
<dbReference type="SMART" id="SM00255">
    <property type="entry name" value="TIR"/>
    <property type="match status" value="1"/>
</dbReference>
<dbReference type="AlphaFoldDB" id="A0A5P9CIN7"/>
<dbReference type="Pfam" id="PF13676">
    <property type="entry name" value="TIR_2"/>
    <property type="match status" value="1"/>
</dbReference>
<evidence type="ECO:0000259" key="2">
    <source>
        <dbReference type="PROSITE" id="PS50104"/>
    </source>
</evidence>
<evidence type="ECO:0000313" key="4">
    <source>
        <dbReference type="Proteomes" id="UP000326936"/>
    </source>
</evidence>
<gene>
    <name evidence="3" type="ORF">FIV01_04970</name>
</gene>
<dbReference type="RefSeq" id="WP_152430005.1">
    <property type="nucleotide sequence ID" value="NZ_CBCSDK010000023.1"/>
</dbReference>
<dbReference type="EMBL" id="CP045350">
    <property type="protein sequence ID" value="QFT25773.1"/>
    <property type="molecule type" value="Genomic_DNA"/>
</dbReference>
<dbReference type="Proteomes" id="UP000326936">
    <property type="component" value="Chromosome"/>
</dbReference>
<keyword evidence="4" id="KW-1185">Reference proteome</keyword>
<sequence>MKHPKFKGVSTLDAEIEKCEKNLLNREIEFNLIVQKLKSADPSLDNISKLRQQLRAKEKQVIKARKQVKAKKDQKSRKVNERQRTKLGGQAKKKERLALNRAINEEMDNQENILSQLKNIAIEFPSDKEESQSGTELFISHASEDKADFVKPLADELIKLGVSVWYDEYTLRIGDSLRSSIDQGLAESKYGLIILSKAFFEKNWTQYELNGLVVREMEGDKVILPIWHNITKDEIMKLSPSLVDKVALNSTMFTIREIAEKVADAVKNA</sequence>
<dbReference type="InterPro" id="IPR035897">
    <property type="entry name" value="Toll_tir_struct_dom_sf"/>
</dbReference>
<evidence type="ECO:0000256" key="1">
    <source>
        <dbReference type="SAM" id="MobiDB-lite"/>
    </source>
</evidence>
<reference evidence="3 4" key="1">
    <citation type="submission" date="2019-10" db="EMBL/GenBank/DDBJ databases">
        <title>Complete genome sequence of Vibrio sp. strain THAF100, isolated from non-filtered water from the water column of tank 6 of a marine aquarium containing stony-coral fragments. Water maintained at 26 degree C.</title>
        <authorList>
            <person name="Ruckert C."/>
            <person name="Franco A."/>
            <person name="Kalinowski J."/>
            <person name="Glaeser S."/>
        </authorList>
    </citation>
    <scope>NUCLEOTIDE SEQUENCE [LARGE SCALE GENOMIC DNA]</scope>
    <source>
        <strain evidence="3 4">THAF100</strain>
    </source>
</reference>